<accession>A0A6A7N6A5</accession>
<dbReference type="InterPro" id="IPR055507">
    <property type="entry name" value="DUF7079"/>
</dbReference>
<proteinExistence type="predicted"/>
<organism evidence="2 3">
    <name type="scientific">Rugamonas aquatica</name>
    <dbReference type="NCBI Taxonomy" id="2743357"/>
    <lineage>
        <taxon>Bacteria</taxon>
        <taxon>Pseudomonadati</taxon>
        <taxon>Pseudomonadota</taxon>
        <taxon>Betaproteobacteria</taxon>
        <taxon>Burkholderiales</taxon>
        <taxon>Oxalobacteraceae</taxon>
        <taxon>Telluria group</taxon>
        <taxon>Rugamonas</taxon>
    </lineage>
</organism>
<sequence length="131" mass="15345">MMALLNPMKDIANRSPVWAAMTEFFRDTALTDRDISHIAKICAASPYSVDELEWIMFTEVWPAFLPNLMAIAGEWAGWDEDFIRGRILDCYKPRFYLSWRLNPLKRYFCQQWPSVVQRVKHVRTAVPSCGR</sequence>
<gene>
    <name evidence="2" type="ORF">GEV02_20720</name>
</gene>
<name>A0A6A7N6A5_9BURK</name>
<dbReference type="AlphaFoldDB" id="A0A6A7N6A5"/>
<keyword evidence="3" id="KW-1185">Reference proteome</keyword>
<dbReference type="RefSeq" id="WP_152839878.1">
    <property type="nucleotide sequence ID" value="NZ_WHUG01000009.1"/>
</dbReference>
<evidence type="ECO:0000259" key="1">
    <source>
        <dbReference type="Pfam" id="PF23296"/>
    </source>
</evidence>
<evidence type="ECO:0000313" key="3">
    <source>
        <dbReference type="Proteomes" id="UP000440498"/>
    </source>
</evidence>
<feature type="domain" description="DUF7079" evidence="1">
    <location>
        <begin position="13"/>
        <end position="115"/>
    </location>
</feature>
<dbReference type="EMBL" id="WHUG01000009">
    <property type="protein sequence ID" value="MQA40580.1"/>
    <property type="molecule type" value="Genomic_DNA"/>
</dbReference>
<comment type="caution">
    <text evidence="2">The sequence shown here is derived from an EMBL/GenBank/DDBJ whole genome shotgun (WGS) entry which is preliminary data.</text>
</comment>
<reference evidence="2 3" key="1">
    <citation type="submission" date="2019-10" db="EMBL/GenBank/DDBJ databases">
        <title>Two novel species isolated from a subtropical stream in China.</title>
        <authorList>
            <person name="Lu H."/>
        </authorList>
    </citation>
    <scope>NUCLEOTIDE SEQUENCE [LARGE SCALE GENOMIC DNA]</scope>
    <source>
        <strain evidence="2 3">FT29W</strain>
    </source>
</reference>
<evidence type="ECO:0000313" key="2">
    <source>
        <dbReference type="EMBL" id="MQA40580.1"/>
    </source>
</evidence>
<dbReference type="Proteomes" id="UP000440498">
    <property type="component" value="Unassembled WGS sequence"/>
</dbReference>
<protein>
    <recommendedName>
        <fullName evidence="1">DUF7079 domain-containing protein</fullName>
    </recommendedName>
</protein>
<dbReference type="Pfam" id="PF23296">
    <property type="entry name" value="DUF7079"/>
    <property type="match status" value="1"/>
</dbReference>